<protein>
    <submittedName>
        <fullName evidence="1">Uncharacterized protein</fullName>
    </submittedName>
</protein>
<reference evidence="1" key="1">
    <citation type="journal article" date="2015" name="Front. Microbiol.">
        <title>Combining genomic sequencing methods to explore viral diversity and reveal potential virus-host interactions.</title>
        <authorList>
            <person name="Chow C.E."/>
            <person name="Winget D.M."/>
            <person name="White R.A.III."/>
            <person name="Hallam S.J."/>
            <person name="Suttle C.A."/>
        </authorList>
    </citation>
    <scope>NUCLEOTIDE SEQUENCE</scope>
    <source>
        <strain evidence="1">Anoxic2_4</strain>
    </source>
</reference>
<name>A0A0F7L653_9VIRU</name>
<evidence type="ECO:0000313" key="1">
    <source>
        <dbReference type="EMBL" id="AKH46977.1"/>
    </source>
</evidence>
<organism evidence="1">
    <name type="scientific">uncultured marine virus</name>
    <dbReference type="NCBI Taxonomy" id="186617"/>
    <lineage>
        <taxon>Viruses</taxon>
        <taxon>environmental samples</taxon>
    </lineage>
</organism>
<accession>A0A0F7L653</accession>
<reference evidence="1" key="2">
    <citation type="submission" date="2015-03" db="EMBL/GenBank/DDBJ databases">
        <authorList>
            <person name="Chow C.-E.T."/>
            <person name="Winget D.M."/>
            <person name="White R.A.III."/>
            <person name="Hallam S.J."/>
            <person name="Suttle C.A."/>
        </authorList>
    </citation>
    <scope>NUCLEOTIDE SEQUENCE</scope>
    <source>
        <strain evidence="1">Anoxic2_4</strain>
    </source>
</reference>
<sequence>MLCRSISLAFSSPLNSWVEITSFSVLSLRVETDSIVLGSCTLILSAIFICYLSSL</sequence>
<dbReference type="EMBL" id="KR029588">
    <property type="protein sequence ID" value="AKH46977.1"/>
    <property type="molecule type" value="Genomic_DNA"/>
</dbReference>
<proteinExistence type="predicted"/>